<keyword evidence="1" id="KW-1133">Transmembrane helix</keyword>
<gene>
    <name evidence="2" type="ORF">FIBRA_06088</name>
</gene>
<dbReference type="PANTHER" id="PTHR12303">
    <property type="entry name" value="CARNOSINE N-METHYLTRANSFERASE"/>
    <property type="match status" value="1"/>
</dbReference>
<dbReference type="GeneID" id="24098847"/>
<keyword evidence="1" id="KW-0472">Membrane</keyword>
<dbReference type="InParanoid" id="J4IB28"/>
<dbReference type="OrthoDB" id="978at2759"/>
<dbReference type="AlphaFoldDB" id="J4IB28"/>
<dbReference type="InterPro" id="IPR029063">
    <property type="entry name" value="SAM-dependent_MTases_sf"/>
</dbReference>
<dbReference type="SUPFAM" id="SSF53335">
    <property type="entry name" value="S-adenosyl-L-methionine-dependent methyltransferases"/>
    <property type="match status" value="1"/>
</dbReference>
<dbReference type="GO" id="GO:0008757">
    <property type="term" value="F:S-adenosylmethionine-dependent methyltransferase activity"/>
    <property type="evidence" value="ECO:0007669"/>
    <property type="project" value="InterPro"/>
</dbReference>
<evidence type="ECO:0000313" key="2">
    <source>
        <dbReference type="EMBL" id="CCM03936.1"/>
    </source>
</evidence>
<reference evidence="2 3" key="1">
    <citation type="journal article" date="2012" name="Appl. Environ. Microbiol.">
        <title>Short-read sequencing for genomic analysis of the brown rot fungus Fibroporia radiculosa.</title>
        <authorList>
            <person name="Tang J.D."/>
            <person name="Perkins A.D."/>
            <person name="Sonstegard T.S."/>
            <person name="Schroeder S.G."/>
            <person name="Burgess S.C."/>
            <person name="Diehl S.V."/>
        </authorList>
    </citation>
    <scope>NUCLEOTIDE SEQUENCE [LARGE SCALE GENOMIC DNA]</scope>
    <source>
        <strain evidence="2 3">TFFH 294</strain>
    </source>
</reference>
<proteinExistence type="predicted"/>
<keyword evidence="3" id="KW-1185">Reference proteome</keyword>
<feature type="transmembrane region" description="Helical" evidence="1">
    <location>
        <begin position="13"/>
        <end position="30"/>
    </location>
</feature>
<organism evidence="2 3">
    <name type="scientific">Fibroporia radiculosa</name>
    <dbReference type="NCBI Taxonomy" id="599839"/>
    <lineage>
        <taxon>Eukaryota</taxon>
        <taxon>Fungi</taxon>
        <taxon>Dikarya</taxon>
        <taxon>Basidiomycota</taxon>
        <taxon>Agaricomycotina</taxon>
        <taxon>Agaricomycetes</taxon>
        <taxon>Polyporales</taxon>
        <taxon>Fibroporiaceae</taxon>
        <taxon>Fibroporia</taxon>
    </lineage>
</organism>
<dbReference type="EMBL" id="HE797135">
    <property type="protein sequence ID" value="CCM03936.1"/>
    <property type="molecule type" value="Genomic_DNA"/>
</dbReference>
<sequence length="405" mass="46229">MPTSLEHFLSSDAAIAILIPLTLFIISACLHRPSFAELYSLLSEIVYGKHVALPHPFSLQHAAVSFGQYAQMSNRELSKMRASYGRLIRTHKCIGTSFGYPNKLDQLENSIRTNAQITQGIADLARNQFSSLLATTLSADLRGDLGRVRESLKHFVRDWSDEGREERARIFSPILDVLKEVQPARRASMRVLVPGSGLGRLAWEISELGYHTTANELSFFMNIAFRFLLSEETTQTPHQHVLQPYSHWFSHQRTREALFRHVTFPDVVPRLASASLSSNLHIEEQDFLSLRISPDYDYISTLFFLDTSLNVIETIERIYALLRPGGMWINLGPLLWTGGGLAGVELSLEEVLRLVELVGFKLYEEHDQRHKTMRRTIECEYTADREAMMRWLYQAEFWVAVKPGC</sequence>
<dbReference type="STRING" id="599839.J4IB28"/>
<dbReference type="Pfam" id="PF07942">
    <property type="entry name" value="CARME"/>
    <property type="match status" value="1"/>
</dbReference>
<dbReference type="Gene3D" id="3.40.50.150">
    <property type="entry name" value="Vaccinia Virus protein VP39"/>
    <property type="match status" value="1"/>
</dbReference>
<keyword evidence="1" id="KW-0812">Transmembrane</keyword>
<dbReference type="PANTHER" id="PTHR12303:SF13">
    <property type="match status" value="1"/>
</dbReference>
<name>J4IB28_9APHY</name>
<accession>J4IB28</accession>
<dbReference type="Proteomes" id="UP000006352">
    <property type="component" value="Unassembled WGS sequence"/>
</dbReference>
<dbReference type="RefSeq" id="XP_012183219.1">
    <property type="nucleotide sequence ID" value="XM_012327829.1"/>
</dbReference>
<evidence type="ECO:0000256" key="1">
    <source>
        <dbReference type="SAM" id="Phobius"/>
    </source>
</evidence>
<evidence type="ECO:0000313" key="3">
    <source>
        <dbReference type="Proteomes" id="UP000006352"/>
    </source>
</evidence>
<dbReference type="SMART" id="SM01296">
    <property type="entry name" value="N2227"/>
    <property type="match status" value="1"/>
</dbReference>
<dbReference type="InterPro" id="IPR012901">
    <property type="entry name" value="CARME"/>
</dbReference>
<protein>
    <submittedName>
        <fullName evidence="2">Uncharacterized protein</fullName>
    </submittedName>
</protein>
<dbReference type="HOGENOM" id="CLU_030612_2_1_1"/>